<dbReference type="Gene3D" id="1.10.540.10">
    <property type="entry name" value="Acyl-CoA dehydrogenase/oxidase, N-terminal domain"/>
    <property type="match status" value="1"/>
</dbReference>
<dbReference type="Pfam" id="PF02771">
    <property type="entry name" value="Acyl-CoA_dh_N"/>
    <property type="match status" value="1"/>
</dbReference>
<dbReference type="Gene3D" id="1.20.140.10">
    <property type="entry name" value="Butyryl-CoA Dehydrogenase, subunit A, domain 3"/>
    <property type="match status" value="1"/>
</dbReference>
<accession>A0A561PWM7</accession>
<feature type="domain" description="Acyl-CoA dehydrogenase/oxidase C-terminal" evidence="6">
    <location>
        <begin position="220"/>
        <end position="367"/>
    </location>
</feature>
<dbReference type="SUPFAM" id="SSF56645">
    <property type="entry name" value="Acyl-CoA dehydrogenase NM domain-like"/>
    <property type="match status" value="1"/>
</dbReference>
<dbReference type="InterPro" id="IPR046373">
    <property type="entry name" value="Acyl-CoA_Oxase/DH_mid-dom_sf"/>
</dbReference>
<dbReference type="Proteomes" id="UP000320811">
    <property type="component" value="Unassembled WGS sequence"/>
</dbReference>
<dbReference type="AlphaFoldDB" id="A0A561PWM7"/>
<comment type="similarity">
    <text evidence="2 5">Belongs to the acyl-CoA dehydrogenase family.</text>
</comment>
<evidence type="ECO:0000256" key="1">
    <source>
        <dbReference type="ARBA" id="ARBA00001974"/>
    </source>
</evidence>
<dbReference type="InterPro" id="IPR013786">
    <property type="entry name" value="AcylCoA_DH/ox_N"/>
</dbReference>
<name>A0A561PWM7_9BACT</name>
<evidence type="ECO:0000256" key="4">
    <source>
        <dbReference type="ARBA" id="ARBA00022827"/>
    </source>
</evidence>
<dbReference type="RefSeq" id="WP_145666197.1">
    <property type="nucleotide sequence ID" value="NZ_VIWO01000002.1"/>
</dbReference>
<dbReference type="PANTHER" id="PTHR43884">
    <property type="entry name" value="ACYL-COA DEHYDROGENASE"/>
    <property type="match status" value="1"/>
</dbReference>
<dbReference type="GO" id="GO:0050660">
    <property type="term" value="F:flavin adenine dinucleotide binding"/>
    <property type="evidence" value="ECO:0007669"/>
    <property type="project" value="InterPro"/>
</dbReference>
<organism evidence="9 10">
    <name type="scientific">Chitinophaga polysaccharea</name>
    <dbReference type="NCBI Taxonomy" id="1293035"/>
    <lineage>
        <taxon>Bacteria</taxon>
        <taxon>Pseudomonadati</taxon>
        <taxon>Bacteroidota</taxon>
        <taxon>Chitinophagia</taxon>
        <taxon>Chitinophagales</taxon>
        <taxon>Chitinophagaceae</taxon>
        <taxon>Chitinophaga</taxon>
    </lineage>
</organism>
<dbReference type="Gene3D" id="2.40.110.10">
    <property type="entry name" value="Butyryl-CoA Dehydrogenase, subunit A, domain 2"/>
    <property type="match status" value="1"/>
</dbReference>
<evidence type="ECO:0000259" key="8">
    <source>
        <dbReference type="Pfam" id="PF02771"/>
    </source>
</evidence>
<sequence length="379" mass="40809">MPGNVTLTLEAEVARFAAEEIRPFATHFEETSGIPRRLITRMGEIGLLGAVLPPAYGGLGLDCLAYGQVTELIGKACCASRSVLTVHTSLVGETILRFGTEEQKAHWLPLIASGEKIGAFALTEPEHGSDAAGIQTSYRKSGSDYLIRGKKKWISLGGIADFFIVLATCNGRITAFITERDHTVTTVPMTGLLGNRGGHVAEITFTDTRVTPEHILGKEGNGFTHIVNAAMDYGRYSIAWAGQAIAQEALDNMVSYARTRSQFGLKLGQLGAVQQLIAAATVKVHAGRTLCGKAGLARQQRDPDAAMETIIAKYYTSKTAMEIATDAVQVFGGNGCYNVYPVERLFREAKILEIIEGTSQVMEGIIAGFALKKYYIPST</sequence>
<protein>
    <submittedName>
        <fullName evidence="9">Alkylation response protein AidB-like acyl-CoA dehydrogenase</fullName>
    </submittedName>
</protein>
<dbReference type="InterPro" id="IPR009075">
    <property type="entry name" value="AcylCo_DH/oxidase_C"/>
</dbReference>
<keyword evidence="10" id="KW-1185">Reference proteome</keyword>
<dbReference type="Pfam" id="PF00441">
    <property type="entry name" value="Acyl-CoA_dh_1"/>
    <property type="match status" value="1"/>
</dbReference>
<comment type="cofactor">
    <cofactor evidence="1 5">
        <name>FAD</name>
        <dbReference type="ChEBI" id="CHEBI:57692"/>
    </cofactor>
</comment>
<dbReference type="OrthoDB" id="9802447at2"/>
<feature type="domain" description="Acyl-CoA dehydrogenase/oxidase N-terminal" evidence="8">
    <location>
        <begin position="9"/>
        <end position="115"/>
    </location>
</feature>
<dbReference type="PANTHER" id="PTHR43884:SF12">
    <property type="entry name" value="ISOVALERYL-COA DEHYDROGENASE, MITOCHONDRIAL-RELATED"/>
    <property type="match status" value="1"/>
</dbReference>
<evidence type="ECO:0000256" key="5">
    <source>
        <dbReference type="RuleBase" id="RU362125"/>
    </source>
</evidence>
<evidence type="ECO:0000256" key="3">
    <source>
        <dbReference type="ARBA" id="ARBA00022630"/>
    </source>
</evidence>
<dbReference type="InterPro" id="IPR009100">
    <property type="entry name" value="AcylCoA_DH/oxidase_NM_dom_sf"/>
</dbReference>
<evidence type="ECO:0000256" key="2">
    <source>
        <dbReference type="ARBA" id="ARBA00009347"/>
    </source>
</evidence>
<comment type="caution">
    <text evidence="9">The sequence shown here is derived from an EMBL/GenBank/DDBJ whole genome shotgun (WGS) entry which is preliminary data.</text>
</comment>
<evidence type="ECO:0000313" key="9">
    <source>
        <dbReference type="EMBL" id="TWF42523.1"/>
    </source>
</evidence>
<dbReference type="GO" id="GO:0003995">
    <property type="term" value="F:acyl-CoA dehydrogenase activity"/>
    <property type="evidence" value="ECO:0007669"/>
    <property type="project" value="TreeGrafter"/>
</dbReference>
<dbReference type="InterPro" id="IPR037069">
    <property type="entry name" value="AcylCoA_DH/ox_N_sf"/>
</dbReference>
<keyword evidence="5" id="KW-0560">Oxidoreductase</keyword>
<gene>
    <name evidence="9" type="ORF">FHW36_102281</name>
</gene>
<dbReference type="InterPro" id="IPR006091">
    <property type="entry name" value="Acyl-CoA_Oxase/DH_mid-dom"/>
</dbReference>
<proteinExistence type="inferred from homology"/>
<keyword evidence="4 5" id="KW-0274">FAD</keyword>
<dbReference type="InterPro" id="IPR036250">
    <property type="entry name" value="AcylCo_DH-like_C"/>
</dbReference>
<dbReference type="Pfam" id="PF02770">
    <property type="entry name" value="Acyl-CoA_dh_M"/>
    <property type="match status" value="1"/>
</dbReference>
<dbReference type="SUPFAM" id="SSF47203">
    <property type="entry name" value="Acyl-CoA dehydrogenase C-terminal domain-like"/>
    <property type="match status" value="1"/>
</dbReference>
<evidence type="ECO:0000259" key="6">
    <source>
        <dbReference type="Pfam" id="PF00441"/>
    </source>
</evidence>
<keyword evidence="3 5" id="KW-0285">Flavoprotein</keyword>
<evidence type="ECO:0000259" key="7">
    <source>
        <dbReference type="Pfam" id="PF02770"/>
    </source>
</evidence>
<feature type="domain" description="Acyl-CoA oxidase/dehydrogenase middle" evidence="7">
    <location>
        <begin position="119"/>
        <end position="207"/>
    </location>
</feature>
<dbReference type="EMBL" id="VIWO01000002">
    <property type="protein sequence ID" value="TWF42523.1"/>
    <property type="molecule type" value="Genomic_DNA"/>
</dbReference>
<reference evidence="9 10" key="1">
    <citation type="submission" date="2019-06" db="EMBL/GenBank/DDBJ databases">
        <title>Sorghum-associated microbial communities from plants grown in Nebraska, USA.</title>
        <authorList>
            <person name="Schachtman D."/>
        </authorList>
    </citation>
    <scope>NUCLEOTIDE SEQUENCE [LARGE SCALE GENOMIC DNA]</scope>
    <source>
        <strain evidence="9 10">1209</strain>
    </source>
</reference>
<evidence type="ECO:0000313" key="10">
    <source>
        <dbReference type="Proteomes" id="UP000320811"/>
    </source>
</evidence>